<organism evidence="2 3">
    <name type="scientific">Streptomyces yunnanensis</name>
    <dbReference type="NCBI Taxonomy" id="156453"/>
    <lineage>
        <taxon>Bacteria</taxon>
        <taxon>Bacillati</taxon>
        <taxon>Actinomycetota</taxon>
        <taxon>Actinomycetes</taxon>
        <taxon>Kitasatosporales</taxon>
        <taxon>Streptomycetaceae</taxon>
        <taxon>Streptomyces</taxon>
    </lineage>
</organism>
<dbReference type="Proteomes" id="UP001218629">
    <property type="component" value="Chromosome"/>
</dbReference>
<evidence type="ECO:0000313" key="3">
    <source>
        <dbReference type="Proteomes" id="UP001218629"/>
    </source>
</evidence>
<sequence>MDAVQPTLVTRLNTEWEWLCADRGNAERVRSWMLTAGVLEEDQAPAALGQLCALLRERSDRDGPEFNDAWMGVLLHRVNASDGREAELAARVLVQTMLPCAQRMMRRCLRDGESSEDVAQLVIASLWEVVRSYPVARRPRQVATNLRMELWHRVSRELKQELAPSAALDEEWAAQFPGGDEAGSGRGRSRRPHALGRLSDSAAFARAHPARRSRGEPVCALPPICRARCGLHPRPVIMQGPSSEFGQPVRPRRGPHPAHWQLLRTLSQLDGDWARSLTGRLSCSRRTRLLRAATETQGGVPA</sequence>
<keyword evidence="3" id="KW-1185">Reference proteome</keyword>
<evidence type="ECO:0008006" key="4">
    <source>
        <dbReference type="Google" id="ProtNLM"/>
    </source>
</evidence>
<evidence type="ECO:0000313" key="2">
    <source>
        <dbReference type="EMBL" id="WEB45417.1"/>
    </source>
</evidence>
<proteinExistence type="predicted"/>
<evidence type="ECO:0000256" key="1">
    <source>
        <dbReference type="SAM" id="MobiDB-lite"/>
    </source>
</evidence>
<reference evidence="2 3" key="1">
    <citation type="submission" date="2022-03" db="EMBL/GenBank/DDBJ databases">
        <title>Streptomyces yunnanensis P86,complete genome.</title>
        <authorList>
            <person name="Chen S."/>
            <person name="Zhang Q."/>
        </authorList>
    </citation>
    <scope>NUCLEOTIDE SEQUENCE [LARGE SCALE GENOMIC DNA]</scope>
    <source>
        <strain evidence="2 3">P86</strain>
    </source>
</reference>
<feature type="region of interest" description="Disordered" evidence="1">
    <location>
        <begin position="176"/>
        <end position="209"/>
    </location>
</feature>
<gene>
    <name evidence="2" type="ORF">MOV08_43140</name>
</gene>
<name>A0ABY8APJ9_9ACTN</name>
<accession>A0ABY8APJ9</accession>
<dbReference type="EMBL" id="CP095749">
    <property type="protein sequence ID" value="WEB45417.1"/>
    <property type="molecule type" value="Genomic_DNA"/>
</dbReference>
<protein>
    <recommendedName>
        <fullName evidence="4">Sigma-70 region 2</fullName>
    </recommendedName>
</protein>
<dbReference type="RefSeq" id="WP_275311597.1">
    <property type="nucleotide sequence ID" value="NZ_CP095749.1"/>
</dbReference>